<proteinExistence type="inferred from homology"/>
<feature type="chain" id="PRO_5047296628" evidence="4">
    <location>
        <begin position="21"/>
        <end position="349"/>
    </location>
</feature>
<dbReference type="SUPFAM" id="SSF53850">
    <property type="entry name" value="Periplasmic binding protein-like II"/>
    <property type="match status" value="1"/>
</dbReference>
<dbReference type="NCBIfam" id="TIGR00787">
    <property type="entry name" value="dctP"/>
    <property type="match status" value="1"/>
</dbReference>
<evidence type="ECO:0000256" key="1">
    <source>
        <dbReference type="ARBA" id="ARBA00009023"/>
    </source>
</evidence>
<protein>
    <submittedName>
        <fullName evidence="5">C4-dicarboxylate-binding protein DctP</fullName>
    </submittedName>
</protein>
<comment type="similarity">
    <text evidence="1">Belongs to the bacterial solute-binding protein 7 family.</text>
</comment>
<dbReference type="CDD" id="cd13674">
    <property type="entry name" value="PBP2_TRAP_SBP_like_1"/>
    <property type="match status" value="1"/>
</dbReference>
<keyword evidence="2" id="KW-0813">Transport</keyword>
<sequence length="349" mass="38865">MNWKKKALTLLAAVLLIALAACSGGGSKESGGSGKEDSGKGSKPIVIKFSHVTSIDSVKGKAAERFKELVEEKTGGKATVEVYPSSQLYGDNDELDALVSGNVHMIAPSVTKMVKLDPRWQYVDMPFLFKDQEHVHKFFESDVAKTLLNSDQLAANDIMGLAFWENGFKHFTNNERPIQKPEDMKGLKFRAQAGKVLEAQFKALGAGSATIAFGETYAALQQGTVDGQENTYNNMDTQKYQEVQKYMTISEHGRLDYAIFVNKSFWEGMPDDIRAQVEEALKEATELEWKLAKEENDKSLDNLKNSGKMEVLELTADERAAFEKALQPVYDEFEDVITKELIDGIRNLK</sequence>
<dbReference type="PANTHER" id="PTHR33376:SF7">
    <property type="entry name" value="C4-DICARBOXYLATE-BINDING PROTEIN DCTB"/>
    <property type="match status" value="1"/>
</dbReference>
<feature type="signal peptide" evidence="4">
    <location>
        <begin position="1"/>
        <end position="20"/>
    </location>
</feature>
<dbReference type="PIRSF" id="PIRSF006470">
    <property type="entry name" value="DctB"/>
    <property type="match status" value="1"/>
</dbReference>
<evidence type="ECO:0000256" key="2">
    <source>
        <dbReference type="ARBA" id="ARBA00022448"/>
    </source>
</evidence>
<evidence type="ECO:0000313" key="5">
    <source>
        <dbReference type="EMBL" id="MDQ0157303.1"/>
    </source>
</evidence>
<dbReference type="Gene3D" id="3.40.190.170">
    <property type="entry name" value="Bacterial extracellular solute-binding protein, family 7"/>
    <property type="match status" value="1"/>
</dbReference>
<name>A0ABT9V8M5_9BACL</name>
<evidence type="ECO:0000313" key="6">
    <source>
        <dbReference type="Proteomes" id="UP001231362"/>
    </source>
</evidence>
<dbReference type="PANTHER" id="PTHR33376">
    <property type="match status" value="1"/>
</dbReference>
<dbReference type="NCBIfam" id="NF037995">
    <property type="entry name" value="TRAP_S1"/>
    <property type="match status" value="1"/>
</dbReference>
<dbReference type="InterPro" id="IPR038404">
    <property type="entry name" value="TRAP_DctP_sf"/>
</dbReference>
<evidence type="ECO:0000256" key="3">
    <source>
        <dbReference type="ARBA" id="ARBA00022729"/>
    </source>
</evidence>
<dbReference type="Proteomes" id="UP001231362">
    <property type="component" value="Unassembled WGS sequence"/>
</dbReference>
<comment type="caution">
    <text evidence="5">The sequence shown here is derived from an EMBL/GenBank/DDBJ whole genome shotgun (WGS) entry which is preliminary data.</text>
</comment>
<dbReference type="PROSITE" id="PS51257">
    <property type="entry name" value="PROKAR_LIPOPROTEIN"/>
    <property type="match status" value="1"/>
</dbReference>
<dbReference type="EMBL" id="JAUSTU010000024">
    <property type="protein sequence ID" value="MDQ0157303.1"/>
    <property type="molecule type" value="Genomic_DNA"/>
</dbReference>
<dbReference type="RefSeq" id="WP_307151771.1">
    <property type="nucleotide sequence ID" value="NZ_JAUSTU010000024.1"/>
</dbReference>
<keyword evidence="6" id="KW-1185">Reference proteome</keyword>
<dbReference type="InterPro" id="IPR004682">
    <property type="entry name" value="TRAP_DctP"/>
</dbReference>
<accession>A0ABT9V8M5</accession>
<organism evidence="5 6">
    <name type="scientific">Anoxybacillus andreesenii</name>
    <dbReference type="NCBI Taxonomy" id="1325932"/>
    <lineage>
        <taxon>Bacteria</taxon>
        <taxon>Bacillati</taxon>
        <taxon>Bacillota</taxon>
        <taxon>Bacilli</taxon>
        <taxon>Bacillales</taxon>
        <taxon>Anoxybacillaceae</taxon>
        <taxon>Anoxybacillus</taxon>
    </lineage>
</organism>
<gene>
    <name evidence="5" type="ORF">J2S07_003632</name>
</gene>
<keyword evidence="3 4" id="KW-0732">Signal</keyword>
<dbReference type="InterPro" id="IPR018389">
    <property type="entry name" value="DctP_fam"/>
</dbReference>
<reference evidence="5 6" key="1">
    <citation type="submission" date="2023-07" db="EMBL/GenBank/DDBJ databases">
        <title>Genomic Encyclopedia of Type Strains, Phase IV (KMG-IV): sequencing the most valuable type-strain genomes for metagenomic binning, comparative biology and taxonomic classification.</title>
        <authorList>
            <person name="Goeker M."/>
        </authorList>
    </citation>
    <scope>NUCLEOTIDE SEQUENCE [LARGE SCALE GENOMIC DNA]</scope>
    <source>
        <strain evidence="5 6">DSM 23948</strain>
    </source>
</reference>
<evidence type="ECO:0000256" key="4">
    <source>
        <dbReference type="SAM" id="SignalP"/>
    </source>
</evidence>
<dbReference type="Pfam" id="PF03480">
    <property type="entry name" value="DctP"/>
    <property type="match status" value="1"/>
</dbReference>